<accession>A0A0D0ATH3</accession>
<dbReference type="InParanoid" id="A0A0D0ATH3"/>
<name>A0A0D0ATH3_9AGAM</name>
<dbReference type="HOGENOM" id="CLU_2962455_0_0_1"/>
<reference evidence="2" key="2">
    <citation type="submission" date="2015-01" db="EMBL/GenBank/DDBJ databases">
        <title>Evolutionary Origins and Diversification of the Mycorrhizal Mutualists.</title>
        <authorList>
            <consortium name="DOE Joint Genome Institute"/>
            <consortium name="Mycorrhizal Genomics Consortium"/>
            <person name="Kohler A."/>
            <person name="Kuo A."/>
            <person name="Nagy L.G."/>
            <person name="Floudas D."/>
            <person name="Copeland A."/>
            <person name="Barry K.W."/>
            <person name="Cichocki N."/>
            <person name="Veneault-Fourrey C."/>
            <person name="LaButti K."/>
            <person name="Lindquist E.A."/>
            <person name="Lipzen A."/>
            <person name="Lundell T."/>
            <person name="Morin E."/>
            <person name="Murat C."/>
            <person name="Riley R."/>
            <person name="Ohm R."/>
            <person name="Sun H."/>
            <person name="Tunlid A."/>
            <person name="Henrissat B."/>
            <person name="Grigoriev I.V."/>
            <person name="Hibbett D.S."/>
            <person name="Martin F."/>
        </authorList>
    </citation>
    <scope>NUCLEOTIDE SEQUENCE [LARGE SCALE GENOMIC DNA]</scope>
    <source>
        <strain evidence="2">UH-Slu-Lm8-n1</strain>
    </source>
</reference>
<dbReference type="AlphaFoldDB" id="A0A0D0ATH3"/>
<gene>
    <name evidence="1" type="ORF">CY34DRAFT_812309</name>
</gene>
<dbReference type="EMBL" id="KN835645">
    <property type="protein sequence ID" value="KIK35258.1"/>
    <property type="molecule type" value="Genomic_DNA"/>
</dbReference>
<reference evidence="1 2" key="1">
    <citation type="submission" date="2014-04" db="EMBL/GenBank/DDBJ databases">
        <authorList>
            <consortium name="DOE Joint Genome Institute"/>
            <person name="Kuo A."/>
            <person name="Ruytinx J."/>
            <person name="Rineau F."/>
            <person name="Colpaert J."/>
            <person name="Kohler A."/>
            <person name="Nagy L.G."/>
            <person name="Floudas D."/>
            <person name="Copeland A."/>
            <person name="Barry K.W."/>
            <person name="Cichocki N."/>
            <person name="Veneault-Fourrey C."/>
            <person name="LaButti K."/>
            <person name="Lindquist E.A."/>
            <person name="Lipzen A."/>
            <person name="Lundell T."/>
            <person name="Morin E."/>
            <person name="Murat C."/>
            <person name="Sun H."/>
            <person name="Tunlid A."/>
            <person name="Henrissat B."/>
            <person name="Grigoriev I.V."/>
            <person name="Hibbett D.S."/>
            <person name="Martin F."/>
            <person name="Nordberg H.P."/>
            <person name="Cantor M.N."/>
            <person name="Hua S.X."/>
        </authorList>
    </citation>
    <scope>NUCLEOTIDE SEQUENCE [LARGE SCALE GENOMIC DNA]</scope>
    <source>
        <strain evidence="1 2">UH-Slu-Lm8-n1</strain>
    </source>
</reference>
<sequence length="59" mass="6422">MQVPTTAPENCSEVCQSRSIYPKIRRGKTCHPRVTGDALSGTPGRQACTKARTVVTYRG</sequence>
<proteinExistence type="predicted"/>
<protein>
    <submittedName>
        <fullName evidence="1">Uncharacterized protein</fullName>
    </submittedName>
</protein>
<evidence type="ECO:0000313" key="1">
    <source>
        <dbReference type="EMBL" id="KIK35258.1"/>
    </source>
</evidence>
<evidence type="ECO:0000313" key="2">
    <source>
        <dbReference type="Proteomes" id="UP000054485"/>
    </source>
</evidence>
<dbReference type="Proteomes" id="UP000054485">
    <property type="component" value="Unassembled WGS sequence"/>
</dbReference>
<keyword evidence="2" id="KW-1185">Reference proteome</keyword>
<organism evidence="1 2">
    <name type="scientific">Suillus luteus UH-Slu-Lm8-n1</name>
    <dbReference type="NCBI Taxonomy" id="930992"/>
    <lineage>
        <taxon>Eukaryota</taxon>
        <taxon>Fungi</taxon>
        <taxon>Dikarya</taxon>
        <taxon>Basidiomycota</taxon>
        <taxon>Agaricomycotina</taxon>
        <taxon>Agaricomycetes</taxon>
        <taxon>Agaricomycetidae</taxon>
        <taxon>Boletales</taxon>
        <taxon>Suillineae</taxon>
        <taxon>Suillaceae</taxon>
        <taxon>Suillus</taxon>
    </lineage>
</organism>